<feature type="compositionally biased region" description="Basic and acidic residues" evidence="3">
    <location>
        <begin position="248"/>
        <end position="271"/>
    </location>
</feature>
<dbReference type="Proteomes" id="UP000275719">
    <property type="component" value="Unassembled WGS sequence"/>
</dbReference>
<accession>A0A3P3WB22</accession>
<dbReference type="InterPro" id="IPR016047">
    <property type="entry name" value="M23ase_b-sheet_dom"/>
</dbReference>
<dbReference type="InterPro" id="IPR011055">
    <property type="entry name" value="Dup_hybrid_motif"/>
</dbReference>
<dbReference type="RefSeq" id="WP_125017410.1">
    <property type="nucleotide sequence ID" value="NZ_RQVQ01000006.1"/>
</dbReference>
<keyword evidence="1" id="KW-0732">Signal</keyword>
<evidence type="ECO:0000313" key="6">
    <source>
        <dbReference type="Proteomes" id="UP000275719"/>
    </source>
</evidence>
<dbReference type="Gene3D" id="2.70.70.10">
    <property type="entry name" value="Glucose Permease (Domain IIA)"/>
    <property type="match status" value="1"/>
</dbReference>
<protein>
    <submittedName>
        <fullName evidence="5">Peptidase M23</fullName>
    </submittedName>
</protein>
<dbReference type="CDD" id="cd12797">
    <property type="entry name" value="M23_peptidase"/>
    <property type="match status" value="1"/>
</dbReference>
<organism evidence="5 6">
    <name type="scientific">Paenimyroides tangerinum</name>
    <dbReference type="NCBI Taxonomy" id="2488728"/>
    <lineage>
        <taxon>Bacteria</taxon>
        <taxon>Pseudomonadati</taxon>
        <taxon>Bacteroidota</taxon>
        <taxon>Flavobacteriia</taxon>
        <taxon>Flavobacteriales</taxon>
        <taxon>Flavobacteriaceae</taxon>
        <taxon>Paenimyroides</taxon>
    </lineage>
</organism>
<dbReference type="InterPro" id="IPR050570">
    <property type="entry name" value="Cell_wall_metabolism_enzyme"/>
</dbReference>
<proteinExistence type="predicted"/>
<sequence>MQRILLILVTFFISISAFSQDYEEQQRKLENRKAQILKEIKEVQTLLNSEKKKERNIFNEISNQNKKIKLSTELIKNSQKQNRVLSDDIYTATLKSNKLKRELKVLQADYAKTIVKSYKTRSEQSRILFILSSDNFLQAYKRMQYMKQYANFRKTQGDEIKEKTIELQNLMKRLEIQKVKQQAILVEQEKERKVLEDDKKVQNQLLAEVKKDQKKYGKQIKDKQAETKKIDREIKAVIQKAIAEANRKAKEKAERERLAKEKATGKKETPAKAKPVSSTKFDLTPEEKTLSNSFKTNRGRLPWPVEKGFISMKYGDQPLPGMPNVTVHNSGVEITTESGSTVRAVFEGEVFKIQNIGNIKLVYIRHGEYVSIYQNLSSISVSDGQKVSTKQRIGTVANNQEGKAVLKFVISQNDTFMNPESWISSK</sequence>
<evidence type="ECO:0000256" key="1">
    <source>
        <dbReference type="ARBA" id="ARBA00022729"/>
    </source>
</evidence>
<feature type="coiled-coil region" evidence="2">
    <location>
        <begin position="15"/>
        <end position="53"/>
    </location>
</feature>
<evidence type="ECO:0000256" key="3">
    <source>
        <dbReference type="SAM" id="MobiDB-lite"/>
    </source>
</evidence>
<name>A0A3P3WB22_9FLAO</name>
<dbReference type="PANTHER" id="PTHR21666:SF289">
    <property type="entry name" value="L-ALA--D-GLU ENDOPEPTIDASE"/>
    <property type="match status" value="1"/>
</dbReference>
<evidence type="ECO:0000313" key="5">
    <source>
        <dbReference type="EMBL" id="RRJ92220.1"/>
    </source>
</evidence>
<dbReference type="Gene3D" id="6.10.250.3150">
    <property type="match status" value="1"/>
</dbReference>
<comment type="caution">
    <text evidence="5">The sequence shown here is derived from an EMBL/GenBank/DDBJ whole genome shotgun (WGS) entry which is preliminary data.</text>
</comment>
<dbReference type="SUPFAM" id="SSF51261">
    <property type="entry name" value="Duplicated hybrid motif"/>
    <property type="match status" value="1"/>
</dbReference>
<dbReference type="AlphaFoldDB" id="A0A3P3WB22"/>
<dbReference type="PANTHER" id="PTHR21666">
    <property type="entry name" value="PEPTIDASE-RELATED"/>
    <property type="match status" value="1"/>
</dbReference>
<feature type="region of interest" description="Disordered" evidence="3">
    <location>
        <begin position="248"/>
        <end position="279"/>
    </location>
</feature>
<feature type="domain" description="M23ase beta-sheet core" evidence="4">
    <location>
        <begin position="329"/>
        <end position="419"/>
    </location>
</feature>
<reference evidence="5 6" key="1">
    <citation type="submission" date="2018-11" db="EMBL/GenBank/DDBJ databases">
        <title>Flavobacterium sp. nov., YIM 102701-2 draft genome.</title>
        <authorList>
            <person name="Li G."/>
            <person name="Jiang Y."/>
        </authorList>
    </citation>
    <scope>NUCLEOTIDE SEQUENCE [LARGE SCALE GENOMIC DNA]</scope>
    <source>
        <strain evidence="5 6">YIM 102701-2</strain>
    </source>
</reference>
<gene>
    <name evidence="5" type="ORF">EG240_03325</name>
</gene>
<dbReference type="OrthoDB" id="9815884at2"/>
<evidence type="ECO:0000259" key="4">
    <source>
        <dbReference type="Pfam" id="PF01551"/>
    </source>
</evidence>
<dbReference type="Pfam" id="PF01551">
    <property type="entry name" value="Peptidase_M23"/>
    <property type="match status" value="1"/>
</dbReference>
<dbReference type="GO" id="GO:0004222">
    <property type="term" value="F:metalloendopeptidase activity"/>
    <property type="evidence" value="ECO:0007669"/>
    <property type="project" value="TreeGrafter"/>
</dbReference>
<dbReference type="EMBL" id="RQVQ01000006">
    <property type="protein sequence ID" value="RRJ92220.1"/>
    <property type="molecule type" value="Genomic_DNA"/>
</dbReference>
<keyword evidence="2" id="KW-0175">Coiled coil</keyword>
<evidence type="ECO:0000256" key="2">
    <source>
        <dbReference type="SAM" id="Coils"/>
    </source>
</evidence>
<keyword evidence="6" id="KW-1185">Reference proteome</keyword>